<feature type="compositionally biased region" description="Basic and acidic residues" evidence="1">
    <location>
        <begin position="178"/>
        <end position="187"/>
    </location>
</feature>
<feature type="compositionally biased region" description="Basic and acidic residues" evidence="1">
    <location>
        <begin position="215"/>
        <end position="227"/>
    </location>
</feature>
<reference evidence="2 3" key="1">
    <citation type="submission" date="2024-05" db="EMBL/GenBank/DDBJ databases">
        <title>Culex pipiens pipiens assembly and annotation.</title>
        <authorList>
            <person name="Alout H."/>
            <person name="Durand T."/>
        </authorList>
    </citation>
    <scope>NUCLEOTIDE SEQUENCE [LARGE SCALE GENOMIC DNA]</scope>
    <source>
        <strain evidence="2">HA-2024</strain>
        <tissue evidence="2">Whole body</tissue>
    </source>
</reference>
<dbReference type="PANTHER" id="PTHR35317">
    <property type="entry name" value="OS04G0629600 PROTEIN"/>
    <property type="match status" value="1"/>
</dbReference>
<sequence length="276" mass="30921">MSDGQRCFGVPKLNNHNYQAWKFKMEMHLIREKTWKTISENPPNPVTGEWDEANTSARAAIGLCIEDNQTSLVRNCTTAKEAWDALKAYHDKASEVYLLKRLARLELYEGDDMEQHLQKYTDLVQQVADIGDALPERLQVALLLCSLPDSYDYLTTALEQRPTNELTVQLVKSKLLAESEKRRERSAHSGTSGQALRVDHRRRVGKSSASGNSSKKAETRTYERPETEESVIELEPPAVVAARDVAPEPVAEEEPAEPAAEEEPAAPVPHSDESLE</sequence>
<proteinExistence type="predicted"/>
<keyword evidence="3" id="KW-1185">Reference proteome</keyword>
<organism evidence="2 3">
    <name type="scientific">Culex pipiens pipiens</name>
    <name type="common">Northern house mosquito</name>
    <dbReference type="NCBI Taxonomy" id="38569"/>
    <lineage>
        <taxon>Eukaryota</taxon>
        <taxon>Metazoa</taxon>
        <taxon>Ecdysozoa</taxon>
        <taxon>Arthropoda</taxon>
        <taxon>Hexapoda</taxon>
        <taxon>Insecta</taxon>
        <taxon>Pterygota</taxon>
        <taxon>Neoptera</taxon>
        <taxon>Endopterygota</taxon>
        <taxon>Diptera</taxon>
        <taxon>Nematocera</taxon>
        <taxon>Culicoidea</taxon>
        <taxon>Culicidae</taxon>
        <taxon>Culicinae</taxon>
        <taxon>Culicini</taxon>
        <taxon>Culex</taxon>
        <taxon>Culex</taxon>
    </lineage>
</organism>
<dbReference type="Proteomes" id="UP001562425">
    <property type="component" value="Unassembled WGS sequence"/>
</dbReference>
<feature type="compositionally biased region" description="Low complexity" evidence="1">
    <location>
        <begin position="235"/>
        <end position="249"/>
    </location>
</feature>
<feature type="compositionally biased region" description="Acidic residues" evidence="1">
    <location>
        <begin position="250"/>
        <end position="264"/>
    </location>
</feature>
<gene>
    <name evidence="2" type="ORF">pipiens_013466</name>
</gene>
<evidence type="ECO:0000313" key="3">
    <source>
        <dbReference type="Proteomes" id="UP001562425"/>
    </source>
</evidence>
<comment type="caution">
    <text evidence="2">The sequence shown here is derived from an EMBL/GenBank/DDBJ whole genome shotgun (WGS) entry which is preliminary data.</text>
</comment>
<dbReference type="Pfam" id="PF14223">
    <property type="entry name" value="Retrotran_gag_2"/>
    <property type="match status" value="1"/>
</dbReference>
<evidence type="ECO:0000256" key="1">
    <source>
        <dbReference type="SAM" id="MobiDB-lite"/>
    </source>
</evidence>
<accession>A0ABD1CY92</accession>
<evidence type="ECO:0000313" key="2">
    <source>
        <dbReference type="EMBL" id="KAL1381426.1"/>
    </source>
</evidence>
<feature type="non-terminal residue" evidence="2">
    <location>
        <position position="276"/>
    </location>
</feature>
<dbReference type="AlphaFoldDB" id="A0ABD1CY92"/>
<evidence type="ECO:0008006" key="4">
    <source>
        <dbReference type="Google" id="ProtNLM"/>
    </source>
</evidence>
<feature type="region of interest" description="Disordered" evidence="1">
    <location>
        <begin position="178"/>
        <end position="276"/>
    </location>
</feature>
<dbReference type="EMBL" id="JBEHCU010008634">
    <property type="protein sequence ID" value="KAL1381426.1"/>
    <property type="molecule type" value="Genomic_DNA"/>
</dbReference>
<dbReference type="PANTHER" id="PTHR35317:SF40">
    <property type="entry name" value="CCHC-TYPE DOMAIN-CONTAINING PROTEIN"/>
    <property type="match status" value="1"/>
</dbReference>
<protein>
    <recommendedName>
        <fullName evidence="4">DUF4219 domain-containing protein</fullName>
    </recommendedName>
</protein>
<name>A0ABD1CY92_CULPP</name>